<sequence length="70" mass="8294">MNSKYFYQMYKKNYDAKMGLVGHHIQCLKLFIMRMKKSCSMKQISVLSSPYVYNLTFVTKKGLAMRRCNP</sequence>
<organism evidence="1 2">
    <name type="scientific">Brachionus plicatilis</name>
    <name type="common">Marine rotifer</name>
    <name type="synonym">Brachionus muelleri</name>
    <dbReference type="NCBI Taxonomy" id="10195"/>
    <lineage>
        <taxon>Eukaryota</taxon>
        <taxon>Metazoa</taxon>
        <taxon>Spiralia</taxon>
        <taxon>Gnathifera</taxon>
        <taxon>Rotifera</taxon>
        <taxon>Eurotatoria</taxon>
        <taxon>Monogononta</taxon>
        <taxon>Pseudotrocha</taxon>
        <taxon>Ploima</taxon>
        <taxon>Brachionidae</taxon>
        <taxon>Brachionus</taxon>
    </lineage>
</organism>
<protein>
    <submittedName>
        <fullName evidence="1">Uncharacterized protein</fullName>
    </submittedName>
</protein>
<comment type="caution">
    <text evidence="1">The sequence shown here is derived from an EMBL/GenBank/DDBJ whole genome shotgun (WGS) entry which is preliminary data.</text>
</comment>
<gene>
    <name evidence="1" type="ORF">BpHYR1_041410</name>
</gene>
<dbReference type="EMBL" id="REGN01005749">
    <property type="protein sequence ID" value="RNA12211.1"/>
    <property type="molecule type" value="Genomic_DNA"/>
</dbReference>
<dbReference type="Proteomes" id="UP000276133">
    <property type="component" value="Unassembled WGS sequence"/>
</dbReference>
<reference evidence="1 2" key="1">
    <citation type="journal article" date="2018" name="Sci. Rep.">
        <title>Genomic signatures of local adaptation to the degree of environmental predictability in rotifers.</title>
        <authorList>
            <person name="Franch-Gras L."/>
            <person name="Hahn C."/>
            <person name="Garcia-Roger E.M."/>
            <person name="Carmona M.J."/>
            <person name="Serra M."/>
            <person name="Gomez A."/>
        </authorList>
    </citation>
    <scope>NUCLEOTIDE SEQUENCE [LARGE SCALE GENOMIC DNA]</scope>
    <source>
        <strain evidence="1">HYR1</strain>
    </source>
</reference>
<keyword evidence="2" id="KW-1185">Reference proteome</keyword>
<proteinExistence type="predicted"/>
<accession>A0A3M7QMD8</accession>
<name>A0A3M7QMD8_BRAPC</name>
<evidence type="ECO:0000313" key="2">
    <source>
        <dbReference type="Proteomes" id="UP000276133"/>
    </source>
</evidence>
<dbReference type="AlphaFoldDB" id="A0A3M7QMD8"/>
<evidence type="ECO:0000313" key="1">
    <source>
        <dbReference type="EMBL" id="RNA12211.1"/>
    </source>
</evidence>